<proteinExistence type="predicted"/>
<feature type="transmembrane region" description="Helical" evidence="1">
    <location>
        <begin position="83"/>
        <end position="102"/>
    </location>
</feature>
<keyword evidence="1" id="KW-0812">Transmembrane</keyword>
<feature type="transmembrane region" description="Helical" evidence="1">
    <location>
        <begin position="196"/>
        <end position="216"/>
    </location>
</feature>
<sequence length="528" mass="58766">MSLLLARVQRLGCRTNCRGLAPCVRLTTSSSQGQSSTAWPQEPPLLVRASLVGASTAMMTPLFPVIGLNYLVFRHVPADVRMAWLGGTSMVSYSIMTLVPQAFYYAPILLPFAVGNGMVAGSLYLVADLAAGGPKALAQHHFFFKQVPLFGPVLGATTANLVPYTYPSCWGFVFPWNNEFNDLTLQSIFNVCSHPFVSSCLTFTGLAAGLVIHKMLEPVILGVPGWSWPSLAGSVLAVASFGLIALYSATFRTTVPHLEDADLDNPKLKGWLWASKVNCLVSPEELCWVPGLDHRTGSVCSVQLEPSDLREEGFTFKRKGQPVQGLQRFRKSRRLLERAKKETARCFLNQFEAFWDGMYKNSLQTQDFQRLEAALQVPRVVEDALVLCLTGRFQQDLTKSLEELHPLLSLKDLPKKRPKDLALELQTLRAAQFRELQRLASGEAGPFRAEAIRKSLEAAKISPDRVQKYLEDMEWKFTDSGVQRRIDLRHLERWKHDQAAELLTKRLSYGLAVVVVVLGGYAAAVWQK</sequence>
<gene>
    <name evidence="2" type="ORF">CCMP2556_LOCUS46735</name>
</gene>
<evidence type="ECO:0000313" key="2">
    <source>
        <dbReference type="EMBL" id="CAK9098655.1"/>
    </source>
</evidence>
<name>A0ABP0RDK6_9DINO</name>
<evidence type="ECO:0000256" key="1">
    <source>
        <dbReference type="SAM" id="Phobius"/>
    </source>
</evidence>
<organism evidence="2 3">
    <name type="scientific">Durusdinium trenchii</name>
    <dbReference type="NCBI Taxonomy" id="1381693"/>
    <lineage>
        <taxon>Eukaryota</taxon>
        <taxon>Sar</taxon>
        <taxon>Alveolata</taxon>
        <taxon>Dinophyceae</taxon>
        <taxon>Suessiales</taxon>
        <taxon>Symbiodiniaceae</taxon>
        <taxon>Durusdinium</taxon>
    </lineage>
</organism>
<keyword evidence="1" id="KW-0472">Membrane</keyword>
<dbReference type="Proteomes" id="UP001642484">
    <property type="component" value="Unassembled WGS sequence"/>
</dbReference>
<feature type="transmembrane region" description="Helical" evidence="1">
    <location>
        <begin position="507"/>
        <end position="526"/>
    </location>
</feature>
<reference evidence="2 3" key="1">
    <citation type="submission" date="2024-02" db="EMBL/GenBank/DDBJ databases">
        <authorList>
            <person name="Chen Y."/>
            <person name="Shah S."/>
            <person name="Dougan E. K."/>
            <person name="Thang M."/>
            <person name="Chan C."/>
        </authorList>
    </citation>
    <scope>NUCLEOTIDE SEQUENCE [LARGE SCALE GENOMIC DNA]</scope>
</reference>
<dbReference type="EMBL" id="CAXAMN010025840">
    <property type="protein sequence ID" value="CAK9098655.1"/>
    <property type="molecule type" value="Genomic_DNA"/>
</dbReference>
<feature type="transmembrane region" description="Helical" evidence="1">
    <location>
        <begin position="228"/>
        <end position="249"/>
    </location>
</feature>
<accession>A0ABP0RDK6</accession>
<feature type="transmembrane region" description="Helical" evidence="1">
    <location>
        <begin position="45"/>
        <end position="71"/>
    </location>
</feature>
<feature type="transmembrane region" description="Helical" evidence="1">
    <location>
        <begin position="108"/>
        <end position="127"/>
    </location>
</feature>
<comment type="caution">
    <text evidence="2">The sequence shown here is derived from an EMBL/GenBank/DDBJ whole genome shotgun (WGS) entry which is preliminary data.</text>
</comment>
<protein>
    <submittedName>
        <fullName evidence="2">Uncharacterized protein</fullName>
    </submittedName>
</protein>
<keyword evidence="1" id="KW-1133">Transmembrane helix</keyword>
<evidence type="ECO:0000313" key="3">
    <source>
        <dbReference type="Proteomes" id="UP001642484"/>
    </source>
</evidence>
<keyword evidence="3" id="KW-1185">Reference proteome</keyword>